<dbReference type="GO" id="GO:0046872">
    <property type="term" value="F:metal ion binding"/>
    <property type="evidence" value="ECO:0007669"/>
    <property type="project" value="UniProtKB-KW"/>
</dbReference>
<comment type="cofactor">
    <cofactor evidence="1">
        <name>Zn(2+)</name>
        <dbReference type="ChEBI" id="CHEBI:29105"/>
    </cofactor>
</comment>
<evidence type="ECO:0000259" key="11">
    <source>
        <dbReference type="Pfam" id="PF05649"/>
    </source>
</evidence>
<comment type="subcellular location">
    <subcellularLocation>
        <location evidence="2">Cell membrane</location>
        <topology evidence="2">Single-pass type II membrane protein</topology>
    </subcellularLocation>
</comment>
<dbReference type="InterPro" id="IPR008753">
    <property type="entry name" value="Peptidase_M13_N"/>
</dbReference>
<sequence>MLTMFCIIWGSVLSRAFKSNQEATSPKMHALRIICQFLCTLSVLLGCSQAAPADEERLQLNEDTPYMRQLLRNAKAAEMQSFMNQRADPCTDFYDFACGNWSRINSAISLSEFTTGLFETLTKALNRKLALILTSPPNANDTREDVQVKHFYESCTRLGELKPTYAQKLKSLIAEFGSMPVLEGSSWQEDKFDWLETTARMDYRYGVGSILSIEVTKDFANNHLNRVYVGQQDFPLESRAMYVDNRTQTYRRALRDRMQSTMERFLGVEKELAKTTAQELLDFEVSLARGLADESDGVDIASMAKLMTVAEMHSRYAPTLDIERFVQISMGERITDQVYEYNEDYQRNLVLVMQSTPKRVVANYLFYSMIKDFAVTAPKTAESKKEMCIGLTKKSFAKNLDNMIYRSYKNEKTAREIESMWNQLKSTFNETLRSSQLLDWIDRPIREKAIVKLEAMTLQVNSYADYNFTKEFEGLNLQSADYVENLRQATILGVKQMRAELHLPAKPLEAGELLSYTPANILVENAIKVPVALLQPFYLWANAYPSAVMFGSLAVLIGHELIHGFDDSGRKFDARGQFHDWWDETSANNFLERQTCFTEQYGAFVYDGIPLKRSVSQSENIADNGGVRLAYTAYRKWYDALESRPNSGEELLKETLPTLDYNSKQLFFISYAQVWCNDAHPQVKAIQVSTDQHVPGKFRVIGPLSNFDEFSKEFNCPIDSPMNPRQKCVLY</sequence>
<feature type="domain" description="Peptidase M13 C-terminal" evidence="10">
    <location>
        <begin position="524"/>
        <end position="728"/>
    </location>
</feature>
<dbReference type="Pfam" id="PF05649">
    <property type="entry name" value="Peptidase_M13_N"/>
    <property type="match status" value="1"/>
</dbReference>
<keyword evidence="9" id="KW-0732">Signal</keyword>
<keyword evidence="4" id="KW-0645">Protease</keyword>
<dbReference type="Pfam" id="PF01431">
    <property type="entry name" value="Peptidase_M13"/>
    <property type="match status" value="1"/>
</dbReference>
<dbReference type="GO" id="GO:0004222">
    <property type="term" value="F:metalloendopeptidase activity"/>
    <property type="evidence" value="ECO:0007669"/>
    <property type="project" value="InterPro"/>
</dbReference>
<evidence type="ECO:0000313" key="12">
    <source>
        <dbReference type="EMBL" id="SPP88182.1"/>
    </source>
</evidence>
<dbReference type="PANTHER" id="PTHR11733:SF238">
    <property type="entry name" value="FI07649P-RELATED"/>
    <property type="match status" value="1"/>
</dbReference>
<evidence type="ECO:0000256" key="9">
    <source>
        <dbReference type="SAM" id="SignalP"/>
    </source>
</evidence>
<dbReference type="InterPro" id="IPR024079">
    <property type="entry name" value="MetalloPept_cat_dom_sf"/>
</dbReference>
<protein>
    <submittedName>
        <fullName evidence="12">Blast:Putative zinc metalloproteinase T16A9.4</fullName>
    </submittedName>
</protein>
<dbReference type="CDD" id="cd08662">
    <property type="entry name" value="M13"/>
    <property type="match status" value="1"/>
</dbReference>
<evidence type="ECO:0000256" key="2">
    <source>
        <dbReference type="ARBA" id="ARBA00004401"/>
    </source>
</evidence>
<dbReference type="Gene3D" id="1.10.1380.10">
    <property type="entry name" value="Neutral endopeptidase , domain2"/>
    <property type="match status" value="1"/>
</dbReference>
<dbReference type="OrthoDB" id="6475849at2759"/>
<evidence type="ECO:0000256" key="5">
    <source>
        <dbReference type="ARBA" id="ARBA00022723"/>
    </source>
</evidence>
<keyword evidence="8" id="KW-0482">Metalloprotease</keyword>
<dbReference type="GO" id="GO:0005886">
    <property type="term" value="C:plasma membrane"/>
    <property type="evidence" value="ECO:0007669"/>
    <property type="project" value="UniProtKB-SubCell"/>
</dbReference>
<evidence type="ECO:0000256" key="1">
    <source>
        <dbReference type="ARBA" id="ARBA00001947"/>
    </source>
</evidence>
<feature type="signal peptide" evidence="9">
    <location>
        <begin position="1"/>
        <end position="16"/>
    </location>
</feature>
<dbReference type="AlphaFoldDB" id="A0A3B0K677"/>
<gene>
    <name evidence="12" type="ORF">DGUA_6G016014</name>
</gene>
<reference evidence="13" key="1">
    <citation type="submission" date="2018-01" db="EMBL/GenBank/DDBJ databases">
        <authorList>
            <person name="Alioto T."/>
            <person name="Alioto T."/>
        </authorList>
    </citation>
    <scope>NUCLEOTIDE SEQUENCE [LARGE SCALE GENOMIC DNA]</scope>
</reference>
<feature type="domain" description="Peptidase M13 N-terminal" evidence="11">
    <location>
        <begin position="89"/>
        <end position="461"/>
    </location>
</feature>
<keyword evidence="7" id="KW-0862">Zinc</keyword>
<proteinExistence type="inferred from homology"/>
<dbReference type="PRINTS" id="PR00786">
    <property type="entry name" value="NEPRILYSIN"/>
</dbReference>
<accession>A0A3B0K677</accession>
<feature type="chain" id="PRO_5017428152" evidence="9">
    <location>
        <begin position="17"/>
        <end position="731"/>
    </location>
</feature>
<comment type="similarity">
    <text evidence="3">Belongs to the peptidase M13 family.</text>
</comment>
<dbReference type="EMBL" id="OUUW01000013">
    <property type="protein sequence ID" value="SPP88182.1"/>
    <property type="molecule type" value="Genomic_DNA"/>
</dbReference>
<evidence type="ECO:0000256" key="4">
    <source>
        <dbReference type="ARBA" id="ARBA00022670"/>
    </source>
</evidence>
<dbReference type="InterPro" id="IPR042089">
    <property type="entry name" value="Peptidase_M13_dom_2"/>
</dbReference>
<dbReference type="SUPFAM" id="SSF55486">
    <property type="entry name" value="Metalloproteases ('zincins'), catalytic domain"/>
    <property type="match status" value="1"/>
</dbReference>
<dbReference type="PROSITE" id="PS51885">
    <property type="entry name" value="NEPRILYSIN"/>
    <property type="match status" value="1"/>
</dbReference>
<evidence type="ECO:0000259" key="10">
    <source>
        <dbReference type="Pfam" id="PF01431"/>
    </source>
</evidence>
<evidence type="ECO:0000256" key="8">
    <source>
        <dbReference type="ARBA" id="ARBA00023049"/>
    </source>
</evidence>
<organism evidence="12 13">
    <name type="scientific">Drosophila guanche</name>
    <name type="common">Fruit fly</name>
    <dbReference type="NCBI Taxonomy" id="7266"/>
    <lineage>
        <taxon>Eukaryota</taxon>
        <taxon>Metazoa</taxon>
        <taxon>Ecdysozoa</taxon>
        <taxon>Arthropoda</taxon>
        <taxon>Hexapoda</taxon>
        <taxon>Insecta</taxon>
        <taxon>Pterygota</taxon>
        <taxon>Neoptera</taxon>
        <taxon>Endopterygota</taxon>
        <taxon>Diptera</taxon>
        <taxon>Brachycera</taxon>
        <taxon>Muscomorpha</taxon>
        <taxon>Ephydroidea</taxon>
        <taxon>Drosophilidae</taxon>
        <taxon>Drosophila</taxon>
        <taxon>Sophophora</taxon>
    </lineage>
</organism>
<dbReference type="Gene3D" id="3.40.390.10">
    <property type="entry name" value="Collagenase (Catalytic Domain)"/>
    <property type="match status" value="1"/>
</dbReference>
<dbReference type="Proteomes" id="UP000268350">
    <property type="component" value="Unassembled WGS sequence"/>
</dbReference>
<name>A0A3B0K677_DROGU</name>
<keyword evidence="5" id="KW-0479">Metal-binding</keyword>
<evidence type="ECO:0000313" key="13">
    <source>
        <dbReference type="Proteomes" id="UP000268350"/>
    </source>
</evidence>
<keyword evidence="13" id="KW-1185">Reference proteome</keyword>
<dbReference type="PANTHER" id="PTHR11733">
    <property type="entry name" value="ZINC METALLOPROTEASE FAMILY M13 NEPRILYSIN-RELATED"/>
    <property type="match status" value="1"/>
</dbReference>
<evidence type="ECO:0000256" key="6">
    <source>
        <dbReference type="ARBA" id="ARBA00022801"/>
    </source>
</evidence>
<evidence type="ECO:0000256" key="7">
    <source>
        <dbReference type="ARBA" id="ARBA00022833"/>
    </source>
</evidence>
<dbReference type="InterPro" id="IPR000718">
    <property type="entry name" value="Peptidase_M13"/>
</dbReference>
<dbReference type="InterPro" id="IPR018497">
    <property type="entry name" value="Peptidase_M13_C"/>
</dbReference>
<keyword evidence="6" id="KW-0378">Hydrolase</keyword>
<dbReference type="GO" id="GO:0016485">
    <property type="term" value="P:protein processing"/>
    <property type="evidence" value="ECO:0007669"/>
    <property type="project" value="TreeGrafter"/>
</dbReference>
<evidence type="ECO:0000256" key="3">
    <source>
        <dbReference type="ARBA" id="ARBA00007357"/>
    </source>
</evidence>